<sequence>MIAATPVRVPQSGPLIQDPLFARQALDERRRSGLDRYDEVWDGRYIFMPLPGLEHQDCVDRICYQLNRHLDDSGSEGRVQPGANVSDRADDWTKNYRCPDVLLFLPGNPAEAKGSHWLGGPDLAVEVLSEGDLALEKLPFYASVGVRELWMLDREPWRLSRYRLTDGALTADGVTEPGGAPIRSALLPLDWSLSADDPPTVRLSPTE</sequence>
<dbReference type="Gene3D" id="3.90.1570.10">
    <property type="entry name" value="tt1808, chain A"/>
    <property type="match status" value="1"/>
</dbReference>
<evidence type="ECO:0000313" key="3">
    <source>
        <dbReference type="Proteomes" id="UP000609651"/>
    </source>
</evidence>
<comment type="caution">
    <text evidence="2">The sequence shown here is derived from an EMBL/GenBank/DDBJ whole genome shotgun (WGS) entry which is preliminary data.</text>
</comment>
<evidence type="ECO:0000259" key="1">
    <source>
        <dbReference type="Pfam" id="PF05685"/>
    </source>
</evidence>
<name>A0ABX1VA26_9PLAN</name>
<dbReference type="InterPro" id="IPR011335">
    <property type="entry name" value="Restrct_endonuc-II-like"/>
</dbReference>
<proteinExistence type="predicted"/>
<protein>
    <recommendedName>
        <fullName evidence="1">Putative restriction endonuclease domain-containing protein</fullName>
    </recommendedName>
</protein>
<dbReference type="InterPro" id="IPR012296">
    <property type="entry name" value="Nuclease_put_TT1808"/>
</dbReference>
<dbReference type="SUPFAM" id="SSF52980">
    <property type="entry name" value="Restriction endonuclease-like"/>
    <property type="match status" value="1"/>
</dbReference>
<gene>
    <name evidence="2" type="ORF">LzC2_06760</name>
</gene>
<reference evidence="2 3" key="1">
    <citation type="journal article" date="2020" name="Syst. Appl. Microbiol.">
        <title>Alienimonas chondri sp. nov., a novel planctomycete isolated from the biofilm of the red alga Chondrus crispus.</title>
        <authorList>
            <person name="Vitorino I."/>
            <person name="Albuquerque L."/>
            <person name="Wiegand S."/>
            <person name="Kallscheuer N."/>
            <person name="da Costa M.S."/>
            <person name="Lobo-da-Cunha A."/>
            <person name="Jogler C."/>
            <person name="Lage O.M."/>
        </authorList>
    </citation>
    <scope>NUCLEOTIDE SEQUENCE [LARGE SCALE GENOMIC DNA]</scope>
    <source>
        <strain evidence="2 3">LzC2</strain>
    </source>
</reference>
<keyword evidence="3" id="KW-1185">Reference proteome</keyword>
<accession>A0ABX1VA26</accession>
<evidence type="ECO:0000313" key="2">
    <source>
        <dbReference type="EMBL" id="NNJ24618.1"/>
    </source>
</evidence>
<dbReference type="RefSeq" id="WP_171183747.1">
    <property type="nucleotide sequence ID" value="NZ_WTPX01000012.1"/>
</dbReference>
<dbReference type="CDD" id="cd06260">
    <property type="entry name" value="DUF820-like"/>
    <property type="match status" value="1"/>
</dbReference>
<organism evidence="2 3">
    <name type="scientific">Alienimonas chondri</name>
    <dbReference type="NCBI Taxonomy" id="2681879"/>
    <lineage>
        <taxon>Bacteria</taxon>
        <taxon>Pseudomonadati</taxon>
        <taxon>Planctomycetota</taxon>
        <taxon>Planctomycetia</taxon>
        <taxon>Planctomycetales</taxon>
        <taxon>Planctomycetaceae</taxon>
        <taxon>Alienimonas</taxon>
    </lineage>
</organism>
<dbReference type="EMBL" id="WTPX01000012">
    <property type="protein sequence ID" value="NNJ24618.1"/>
    <property type="molecule type" value="Genomic_DNA"/>
</dbReference>
<dbReference type="Pfam" id="PF05685">
    <property type="entry name" value="Uma2"/>
    <property type="match status" value="1"/>
</dbReference>
<dbReference type="Proteomes" id="UP000609651">
    <property type="component" value="Unassembled WGS sequence"/>
</dbReference>
<dbReference type="InterPro" id="IPR008538">
    <property type="entry name" value="Uma2"/>
</dbReference>
<feature type="domain" description="Putative restriction endonuclease" evidence="1">
    <location>
        <begin position="39"/>
        <end position="194"/>
    </location>
</feature>